<dbReference type="InterPro" id="IPR038476">
    <property type="entry name" value="UvrC_RNase_H_dom_sf"/>
</dbReference>
<dbReference type="NCBIfam" id="NF001824">
    <property type="entry name" value="PRK00558.1-5"/>
    <property type="match status" value="1"/>
</dbReference>
<keyword evidence="6" id="KW-0742">SOS response</keyword>
<keyword evidence="4 6" id="KW-0267">Excision nuclease</keyword>
<proteinExistence type="inferred from homology"/>
<dbReference type="Pfam" id="PF01541">
    <property type="entry name" value="GIY-YIG"/>
    <property type="match status" value="1"/>
</dbReference>
<reference evidence="10" key="1">
    <citation type="submission" date="2020-02" db="EMBL/GenBank/DDBJ databases">
        <authorList>
            <person name="Meier V. D."/>
        </authorList>
    </citation>
    <scope>NUCLEOTIDE SEQUENCE</scope>
    <source>
        <strain evidence="10">AVDCRST_MAG25</strain>
    </source>
</reference>
<evidence type="ECO:0000256" key="1">
    <source>
        <dbReference type="ARBA" id="ARBA00022490"/>
    </source>
</evidence>
<dbReference type="Gene3D" id="4.10.860.10">
    <property type="entry name" value="UVR domain"/>
    <property type="match status" value="1"/>
</dbReference>
<dbReference type="HAMAP" id="MF_00203">
    <property type="entry name" value="UvrC"/>
    <property type="match status" value="1"/>
</dbReference>
<dbReference type="PANTHER" id="PTHR30562">
    <property type="entry name" value="UVRC/OXIDOREDUCTASE"/>
    <property type="match status" value="1"/>
</dbReference>
<dbReference type="GO" id="GO:0005737">
    <property type="term" value="C:cytoplasm"/>
    <property type="evidence" value="ECO:0007669"/>
    <property type="project" value="UniProtKB-SubCell"/>
</dbReference>
<dbReference type="Pfam" id="PF22920">
    <property type="entry name" value="UvrC_RNaseH"/>
    <property type="match status" value="1"/>
</dbReference>
<evidence type="ECO:0000259" key="9">
    <source>
        <dbReference type="PROSITE" id="PS50165"/>
    </source>
</evidence>
<dbReference type="Pfam" id="PF08459">
    <property type="entry name" value="UvrC_RNaseH_dom"/>
    <property type="match status" value="1"/>
</dbReference>
<evidence type="ECO:0000256" key="3">
    <source>
        <dbReference type="ARBA" id="ARBA00022769"/>
    </source>
</evidence>
<dbReference type="Pfam" id="PF02151">
    <property type="entry name" value="UVR"/>
    <property type="match status" value="1"/>
</dbReference>
<dbReference type="SMART" id="SM00465">
    <property type="entry name" value="GIYc"/>
    <property type="match status" value="1"/>
</dbReference>
<organism evidence="10">
    <name type="scientific">uncultured Rubrobacteraceae bacterium</name>
    <dbReference type="NCBI Taxonomy" id="349277"/>
    <lineage>
        <taxon>Bacteria</taxon>
        <taxon>Bacillati</taxon>
        <taxon>Actinomycetota</taxon>
        <taxon>Rubrobacteria</taxon>
        <taxon>Rubrobacterales</taxon>
        <taxon>Rubrobacteraceae</taxon>
        <taxon>environmental samples</taxon>
    </lineage>
</organism>
<dbReference type="InterPro" id="IPR004791">
    <property type="entry name" value="UvrC"/>
</dbReference>
<dbReference type="InterPro" id="IPR000305">
    <property type="entry name" value="GIY-YIG_endonuc"/>
</dbReference>
<dbReference type="InterPro" id="IPR047296">
    <property type="entry name" value="GIY-YIG_UvrC_Cho"/>
</dbReference>
<dbReference type="InterPro" id="IPR036876">
    <property type="entry name" value="UVR_dom_sf"/>
</dbReference>
<sequence>MRAIIPEAEGASGGGIIGSMAQKNGYPDRSHLPTSPGVYIFRDAGDKVIYVGKAKNIRSRVANYFTKSGDGRPKIGELRERVRRIDFIVTRSETEALVLEANLIKRNRPRFNASLKDDKSYPYIVVTTGDEYPRVYATRATRDGRHRYFGPFPSAGSVHSTLDVLNKTFQFRKCRGPEPGRRSGVPCLNYHIGRSAAPCIGAISKPDYDAIIADVVAFLEGRVDHLIRGREAAMKEAARAMDFERAAKLRDELTSLTYVRDRQQATIASEDSFDAFGAYAEGESACVQVFAVREGQIVNRDSFLLDNYAEAPAEAVALQFIPQFYDSGSAVPREVLVATDETDEALAPLVGHLSELRGTKVDVHRPKRGDKRRILEMAERNAKLGLAHEKLVEESQRNQVASTLDALREELALPRLPMRIECYDISNTMGTNSVASMVVFQGGRPAKDQYRRFKIKTVEGADDFSSMAEVLRRRLERLAEADEKFPAPDLVLLDGGKGQLSAVVPIFAEMGVGTELPDITLRSLAKRDEEVYEPGRPEPVILRRDSPELHLLQRVRDEAHRFANTYHRKLRGNAMTHSVLDELPGVGPARKKKILEHFGTPEAFVNASVEELEAVPGLPYRVAREIHGRLHR</sequence>
<dbReference type="GO" id="GO:0009432">
    <property type="term" value="P:SOS response"/>
    <property type="evidence" value="ECO:0007669"/>
    <property type="project" value="UniProtKB-UniRule"/>
</dbReference>
<feature type="domain" description="UVR" evidence="7">
    <location>
        <begin position="224"/>
        <end position="259"/>
    </location>
</feature>
<evidence type="ECO:0000259" key="7">
    <source>
        <dbReference type="PROSITE" id="PS50151"/>
    </source>
</evidence>
<gene>
    <name evidence="6" type="primary">uvrC</name>
    <name evidence="10" type="ORF">AVDCRST_MAG25-1443</name>
</gene>
<keyword evidence="5 6" id="KW-0234">DNA repair</keyword>
<name>A0A6J4R638_9ACTN</name>
<dbReference type="InterPro" id="IPR001162">
    <property type="entry name" value="UvrC_RNase_H_dom"/>
</dbReference>
<comment type="subunit">
    <text evidence="6">Interacts with UvrB in an incision complex.</text>
</comment>
<dbReference type="GO" id="GO:0009381">
    <property type="term" value="F:excinuclease ABC activity"/>
    <property type="evidence" value="ECO:0007669"/>
    <property type="project" value="UniProtKB-UniRule"/>
</dbReference>
<dbReference type="InterPro" id="IPR001943">
    <property type="entry name" value="UVR_dom"/>
</dbReference>
<dbReference type="Gene3D" id="1.10.150.20">
    <property type="entry name" value="5' to 3' exonuclease, C-terminal subdomain"/>
    <property type="match status" value="1"/>
</dbReference>
<dbReference type="SUPFAM" id="SSF47781">
    <property type="entry name" value="RuvA domain 2-like"/>
    <property type="match status" value="1"/>
</dbReference>
<comment type="function">
    <text evidence="6">The UvrABC repair system catalyzes the recognition and processing of DNA lesions. UvrC both incises the 5' and 3' sides of the lesion. The N-terminal half is responsible for the 3' incision and the C-terminal half is responsible for the 5' incision.</text>
</comment>
<keyword evidence="2 6" id="KW-0227">DNA damage</keyword>
<dbReference type="PROSITE" id="PS50164">
    <property type="entry name" value="GIY_YIG"/>
    <property type="match status" value="1"/>
</dbReference>
<dbReference type="GO" id="GO:0006289">
    <property type="term" value="P:nucleotide-excision repair"/>
    <property type="evidence" value="ECO:0007669"/>
    <property type="project" value="UniProtKB-UniRule"/>
</dbReference>
<evidence type="ECO:0000313" key="10">
    <source>
        <dbReference type="EMBL" id="CAA9465267.1"/>
    </source>
</evidence>
<feature type="domain" description="UvrC family homology region profile" evidence="9">
    <location>
        <begin position="285"/>
        <end position="507"/>
    </location>
</feature>
<keyword evidence="3 6" id="KW-0228">DNA excision</keyword>
<dbReference type="InterPro" id="IPR035901">
    <property type="entry name" value="GIY-YIG_endonuc_sf"/>
</dbReference>
<dbReference type="Gene3D" id="3.30.420.340">
    <property type="entry name" value="UvrC, RNAse H endonuclease domain"/>
    <property type="match status" value="1"/>
</dbReference>
<accession>A0A6J4R638</accession>
<dbReference type="AlphaFoldDB" id="A0A6J4R638"/>
<dbReference type="Gene3D" id="3.40.1440.10">
    <property type="entry name" value="GIY-YIG endonuclease"/>
    <property type="match status" value="1"/>
</dbReference>
<protein>
    <recommendedName>
        <fullName evidence="6">UvrABC system protein C</fullName>
        <shortName evidence="6">Protein UvrC</shortName>
    </recommendedName>
    <alternativeName>
        <fullName evidence="6">Excinuclease ABC subunit C</fullName>
    </alternativeName>
</protein>
<dbReference type="NCBIfam" id="TIGR00194">
    <property type="entry name" value="uvrC"/>
    <property type="match status" value="1"/>
</dbReference>
<dbReference type="GO" id="GO:0009380">
    <property type="term" value="C:excinuclease repair complex"/>
    <property type="evidence" value="ECO:0007669"/>
    <property type="project" value="InterPro"/>
</dbReference>
<evidence type="ECO:0000259" key="8">
    <source>
        <dbReference type="PROSITE" id="PS50164"/>
    </source>
</evidence>
<dbReference type="InterPro" id="IPR050066">
    <property type="entry name" value="UvrABC_protein_C"/>
</dbReference>
<evidence type="ECO:0000256" key="4">
    <source>
        <dbReference type="ARBA" id="ARBA00022881"/>
    </source>
</evidence>
<dbReference type="PROSITE" id="PS50165">
    <property type="entry name" value="UVRC"/>
    <property type="match status" value="1"/>
</dbReference>
<dbReference type="InterPro" id="IPR010994">
    <property type="entry name" value="RuvA_2-like"/>
</dbReference>
<evidence type="ECO:0000256" key="2">
    <source>
        <dbReference type="ARBA" id="ARBA00022763"/>
    </source>
</evidence>
<dbReference type="GO" id="GO:0003677">
    <property type="term" value="F:DNA binding"/>
    <property type="evidence" value="ECO:0007669"/>
    <property type="project" value="UniProtKB-UniRule"/>
</dbReference>
<comment type="subcellular location">
    <subcellularLocation>
        <location evidence="6">Cytoplasm</location>
    </subcellularLocation>
</comment>
<dbReference type="SUPFAM" id="SSF46600">
    <property type="entry name" value="C-terminal UvrC-binding domain of UvrB"/>
    <property type="match status" value="1"/>
</dbReference>
<feature type="domain" description="GIY-YIG" evidence="8">
    <location>
        <begin position="34"/>
        <end position="113"/>
    </location>
</feature>
<dbReference type="SUPFAM" id="SSF82771">
    <property type="entry name" value="GIY-YIG endonuclease"/>
    <property type="match status" value="1"/>
</dbReference>
<evidence type="ECO:0000256" key="6">
    <source>
        <dbReference type="HAMAP-Rule" id="MF_00203"/>
    </source>
</evidence>
<keyword evidence="1 6" id="KW-0963">Cytoplasm</keyword>
<dbReference type="EMBL" id="CADCVI010000087">
    <property type="protein sequence ID" value="CAA9465267.1"/>
    <property type="molecule type" value="Genomic_DNA"/>
</dbReference>
<dbReference type="PROSITE" id="PS50151">
    <property type="entry name" value="UVR"/>
    <property type="match status" value="1"/>
</dbReference>
<comment type="similarity">
    <text evidence="6">Belongs to the UvrC family.</text>
</comment>
<dbReference type="PANTHER" id="PTHR30562:SF1">
    <property type="entry name" value="UVRABC SYSTEM PROTEIN C"/>
    <property type="match status" value="1"/>
</dbReference>
<dbReference type="Pfam" id="PF14520">
    <property type="entry name" value="HHH_5"/>
    <property type="match status" value="1"/>
</dbReference>
<dbReference type="FunFam" id="3.40.1440.10:FF:000001">
    <property type="entry name" value="UvrABC system protein C"/>
    <property type="match status" value="1"/>
</dbReference>
<evidence type="ECO:0000256" key="5">
    <source>
        <dbReference type="ARBA" id="ARBA00023204"/>
    </source>
</evidence>
<dbReference type="CDD" id="cd10434">
    <property type="entry name" value="GIY-YIG_UvrC_Cho"/>
    <property type="match status" value="1"/>
</dbReference>